<comment type="caution">
    <text evidence="1">The sequence shown here is derived from an EMBL/GenBank/DDBJ whole genome shotgun (WGS) entry which is preliminary data.</text>
</comment>
<accession>A0ABU4UTG0</accession>
<keyword evidence="2" id="KW-1185">Reference proteome</keyword>
<organism evidence="1 2">
    <name type="scientific">Lentzea sokolovensis</name>
    <dbReference type="NCBI Taxonomy" id="3095429"/>
    <lineage>
        <taxon>Bacteria</taxon>
        <taxon>Bacillati</taxon>
        <taxon>Actinomycetota</taxon>
        <taxon>Actinomycetes</taxon>
        <taxon>Pseudonocardiales</taxon>
        <taxon>Pseudonocardiaceae</taxon>
        <taxon>Lentzea</taxon>
    </lineage>
</organism>
<reference evidence="1 2" key="2">
    <citation type="submission" date="2023-11" db="EMBL/GenBank/DDBJ databases">
        <authorList>
            <person name="Lara A.C."/>
            <person name="Chronakova A."/>
        </authorList>
    </citation>
    <scope>NUCLEOTIDE SEQUENCE [LARGE SCALE GENOMIC DNA]</scope>
    <source>
        <strain evidence="1 2">BCCO 10_0061</strain>
    </source>
</reference>
<name>A0ABU4UTG0_9PSEU</name>
<evidence type="ECO:0000313" key="1">
    <source>
        <dbReference type="EMBL" id="MDX8142796.1"/>
    </source>
</evidence>
<sequence length="155" mass="16887">MDYTRRDLAQAVLDAHPDCKSGLDTFRSGFSDAMKTHQERVRDGLLKAFGVDLEAHPALAFMLSKTARTNAVITSPGDGFGEAGLLVRRLEHTGVLDRIGDIMKLNEQSREAHLDIADELIGLMGPTVEKVTSADLLALGVDDTPPDSSDYEIDY</sequence>
<reference evidence="1 2" key="1">
    <citation type="submission" date="2023-11" db="EMBL/GenBank/DDBJ databases">
        <title>Lentzea sokolovensis, sp. nov., Lentzea kristufkii, sp. nov., and Lentzea miocenensis, sp. nov., rare actinobacteria from Sokolov Coal Basin, Miocene lacustrine sediment, Czech Republic.</title>
        <authorList>
            <person name="Lara A."/>
            <person name="Kotroba L."/>
            <person name="Nouioui I."/>
            <person name="Neumann-Schaal M."/>
            <person name="Mast Y."/>
            <person name="Chronakova A."/>
        </authorList>
    </citation>
    <scope>NUCLEOTIDE SEQUENCE [LARGE SCALE GENOMIC DNA]</scope>
    <source>
        <strain evidence="1 2">BCCO 10_0061</strain>
    </source>
</reference>
<evidence type="ECO:0000313" key="2">
    <source>
        <dbReference type="Proteomes" id="UP001285352"/>
    </source>
</evidence>
<protein>
    <submittedName>
        <fullName evidence="1">Uncharacterized protein</fullName>
    </submittedName>
</protein>
<proteinExistence type="predicted"/>
<dbReference type="RefSeq" id="WP_319975095.1">
    <property type="nucleotide sequence ID" value="NZ_JAXAVU010000006.1"/>
</dbReference>
<gene>
    <name evidence="1" type="ORF">SK854_11785</name>
</gene>
<dbReference type="Proteomes" id="UP001285352">
    <property type="component" value="Unassembled WGS sequence"/>
</dbReference>
<dbReference type="EMBL" id="JAXAVU010000006">
    <property type="protein sequence ID" value="MDX8142796.1"/>
    <property type="molecule type" value="Genomic_DNA"/>
</dbReference>